<evidence type="ECO:0000313" key="3">
    <source>
        <dbReference type="EMBL" id="SDW62350.1"/>
    </source>
</evidence>
<accession>A0A1H2V246</accession>
<keyword evidence="3" id="KW-0808">Transferase</keyword>
<proteinExistence type="predicted"/>
<evidence type="ECO:0000256" key="1">
    <source>
        <dbReference type="SAM" id="Phobius"/>
    </source>
</evidence>
<dbReference type="GO" id="GO:0016020">
    <property type="term" value="C:membrane"/>
    <property type="evidence" value="ECO:0007669"/>
    <property type="project" value="TreeGrafter"/>
</dbReference>
<feature type="transmembrane region" description="Helical" evidence="1">
    <location>
        <begin position="98"/>
        <end position="119"/>
    </location>
</feature>
<dbReference type="PANTHER" id="PTHR23028:SF131">
    <property type="entry name" value="BLR2367 PROTEIN"/>
    <property type="match status" value="1"/>
</dbReference>
<keyword evidence="1" id="KW-0472">Membrane</keyword>
<feature type="transmembrane region" description="Helical" evidence="1">
    <location>
        <begin position="256"/>
        <end position="275"/>
    </location>
</feature>
<feature type="transmembrane region" description="Helical" evidence="1">
    <location>
        <begin position="139"/>
        <end position="162"/>
    </location>
</feature>
<dbReference type="Proteomes" id="UP000198816">
    <property type="component" value="Unassembled WGS sequence"/>
</dbReference>
<name>A0A1H2V246_THIRO</name>
<dbReference type="InterPro" id="IPR002656">
    <property type="entry name" value="Acyl_transf_3_dom"/>
</dbReference>
<feature type="transmembrane region" description="Helical" evidence="1">
    <location>
        <begin position="197"/>
        <end position="218"/>
    </location>
</feature>
<dbReference type="InterPro" id="IPR050879">
    <property type="entry name" value="Acyltransferase_3"/>
</dbReference>
<feature type="transmembrane region" description="Helical" evidence="1">
    <location>
        <begin position="230"/>
        <end position="250"/>
    </location>
</feature>
<sequence>MSTAEPAVRARPAEVLNVQGLRAVAVLLVMFMHLRDAERIYRPDPVLPVWADIGHAGVDLFFVISGFIMVLIGHAYPATARAAGRFLYHRWARIYPTYWVWFLISLAIYLTAPAWLRLAPGKITHLVESFFLIPTWTEPLVLVSWTLKYEIYFYLVFAAVILLPQRWRIPALLLWALYMLIGQQFCYSAPDVLCHKALFLTMHPLAFEFLFGAAIAWLYLRSPLRRPLPVLLLGLCLLIGGFLWFVLGGVSLNANSWNRVLLFGLPAAVMLYGAVELERARGPMTPRWLVAIGNASYSIYLSHFLVLLVLFKAFASQSLVPTPLMTGGILVVALGIGLLAHRWVEQPLLDLSRGRWRRATLATPKAAA</sequence>
<keyword evidence="4" id="KW-1185">Reference proteome</keyword>
<evidence type="ECO:0000313" key="4">
    <source>
        <dbReference type="Proteomes" id="UP000198816"/>
    </source>
</evidence>
<feature type="transmembrane region" description="Helical" evidence="1">
    <location>
        <begin position="287"/>
        <end position="311"/>
    </location>
</feature>
<gene>
    <name evidence="3" type="ORF">SAMN05421783_10691</name>
</gene>
<keyword evidence="1" id="KW-1133">Transmembrane helix</keyword>
<dbReference type="OrthoDB" id="9767863at2"/>
<feature type="transmembrane region" description="Helical" evidence="1">
    <location>
        <begin position="323"/>
        <end position="344"/>
    </location>
</feature>
<evidence type="ECO:0000259" key="2">
    <source>
        <dbReference type="Pfam" id="PF01757"/>
    </source>
</evidence>
<dbReference type="GO" id="GO:0000271">
    <property type="term" value="P:polysaccharide biosynthetic process"/>
    <property type="evidence" value="ECO:0007669"/>
    <property type="project" value="TreeGrafter"/>
</dbReference>
<keyword evidence="3" id="KW-0378">Hydrolase</keyword>
<reference evidence="4" key="1">
    <citation type="submission" date="2016-10" db="EMBL/GenBank/DDBJ databases">
        <authorList>
            <person name="Varghese N."/>
            <person name="Submissions S."/>
        </authorList>
    </citation>
    <scope>NUCLEOTIDE SEQUENCE [LARGE SCALE GENOMIC DNA]</scope>
    <source>
        <strain evidence="4">DSM 217</strain>
    </source>
</reference>
<dbReference type="GO" id="GO:0016787">
    <property type="term" value="F:hydrolase activity"/>
    <property type="evidence" value="ECO:0007669"/>
    <property type="project" value="UniProtKB-KW"/>
</dbReference>
<dbReference type="STRING" id="1058.SAMN05421783_10691"/>
<dbReference type="RefSeq" id="WP_093030068.1">
    <property type="nucleotide sequence ID" value="NZ_FNNZ01000006.1"/>
</dbReference>
<feature type="transmembrane region" description="Helical" evidence="1">
    <location>
        <begin position="12"/>
        <end position="33"/>
    </location>
</feature>
<dbReference type="GO" id="GO:0016747">
    <property type="term" value="F:acyltransferase activity, transferring groups other than amino-acyl groups"/>
    <property type="evidence" value="ECO:0007669"/>
    <property type="project" value="InterPro"/>
</dbReference>
<dbReference type="Pfam" id="PF01757">
    <property type="entry name" value="Acyl_transf_3"/>
    <property type="match status" value="1"/>
</dbReference>
<keyword evidence="3" id="KW-0012">Acyltransferase</keyword>
<protein>
    <submittedName>
        <fullName evidence="3">Peptidoglycan/LPS O-acetylase OafA/YrhL, contains acyltransferase and SGNH-hydrolase domains</fullName>
    </submittedName>
</protein>
<feature type="transmembrane region" description="Helical" evidence="1">
    <location>
        <begin position="169"/>
        <end position="185"/>
    </location>
</feature>
<organism evidence="3 4">
    <name type="scientific">Thiocapsa roseopersicina</name>
    <dbReference type="NCBI Taxonomy" id="1058"/>
    <lineage>
        <taxon>Bacteria</taxon>
        <taxon>Pseudomonadati</taxon>
        <taxon>Pseudomonadota</taxon>
        <taxon>Gammaproteobacteria</taxon>
        <taxon>Chromatiales</taxon>
        <taxon>Chromatiaceae</taxon>
        <taxon>Thiocapsa</taxon>
    </lineage>
</organism>
<feature type="domain" description="Acyltransferase 3" evidence="2">
    <location>
        <begin position="18"/>
        <end position="340"/>
    </location>
</feature>
<dbReference type="PANTHER" id="PTHR23028">
    <property type="entry name" value="ACETYLTRANSFERASE"/>
    <property type="match status" value="1"/>
</dbReference>
<dbReference type="AlphaFoldDB" id="A0A1H2V246"/>
<dbReference type="EMBL" id="FNNZ01000006">
    <property type="protein sequence ID" value="SDW62350.1"/>
    <property type="molecule type" value="Genomic_DNA"/>
</dbReference>
<keyword evidence="1" id="KW-0812">Transmembrane</keyword>
<feature type="transmembrane region" description="Helical" evidence="1">
    <location>
        <begin position="53"/>
        <end position="77"/>
    </location>
</feature>